<dbReference type="Proteomes" id="UP001232245">
    <property type="component" value="Unassembled WGS sequence"/>
</dbReference>
<dbReference type="Pfam" id="PF14907">
    <property type="entry name" value="NTP_transf_5"/>
    <property type="match status" value="1"/>
</dbReference>
<evidence type="ECO:0000313" key="2">
    <source>
        <dbReference type="Proteomes" id="UP001232245"/>
    </source>
</evidence>
<sequence length="390" mass="46839">MEKIQLDIASIPNELNVILQILRNQNSYSPIPTRTLSSFHWKSFIKQAKHHRVFPVLYKKIKDVDQFIVPKEIIQEFEIEYRQNTFMMLKLSAEIDLINRLFSEEAIKILFLKGPVIAHDLYGDISLRTSSDLDFLIQIKDLQRAEKILMEMGYIKNDYIKSVLNDWKWRHHHFTFYHPQKRIKLEIHWRLNPGPNAEQSFNELWKRKRNSNLTNTNVFYLGKEDLFVFLISHGSRHGWSRLRWLLDIHYLLHKDIDWNLVKHLLRKYQLTHIAGQALLLSNSLLHTKYPHEIKFLVNKRRSRKLAQDAIFYLERMVNLHTEPLPDEVASYHSRHLFSLKSMNQKLLFIISLLFPFSEDAETLPLPKRMHFLYFPLRPFLCAWRRARKHV</sequence>
<name>A0ABT9YY49_9BACI</name>
<evidence type="ECO:0008006" key="3">
    <source>
        <dbReference type="Google" id="ProtNLM"/>
    </source>
</evidence>
<dbReference type="InterPro" id="IPR039498">
    <property type="entry name" value="NTP_transf_5"/>
</dbReference>
<organism evidence="1 2">
    <name type="scientific">Metabacillus niabensis</name>
    <dbReference type="NCBI Taxonomy" id="324854"/>
    <lineage>
        <taxon>Bacteria</taxon>
        <taxon>Bacillati</taxon>
        <taxon>Bacillota</taxon>
        <taxon>Bacilli</taxon>
        <taxon>Bacillales</taxon>
        <taxon>Bacillaceae</taxon>
        <taxon>Metabacillus</taxon>
    </lineage>
</organism>
<dbReference type="RefSeq" id="WP_233452385.1">
    <property type="nucleotide sequence ID" value="NZ_CADEPK010000408.1"/>
</dbReference>
<accession>A0ABT9YY49</accession>
<comment type="caution">
    <text evidence="1">The sequence shown here is derived from an EMBL/GenBank/DDBJ whole genome shotgun (WGS) entry which is preliminary data.</text>
</comment>
<keyword evidence="2" id="KW-1185">Reference proteome</keyword>
<gene>
    <name evidence="1" type="ORF">J2S02_001252</name>
</gene>
<proteinExistence type="predicted"/>
<dbReference type="EMBL" id="JAUSTZ010000002">
    <property type="protein sequence ID" value="MDQ0224923.1"/>
    <property type="molecule type" value="Genomic_DNA"/>
</dbReference>
<dbReference type="InterPro" id="IPR043519">
    <property type="entry name" value="NT_sf"/>
</dbReference>
<protein>
    <recommendedName>
        <fullName evidence="3">Renal dipeptidase</fullName>
    </recommendedName>
</protein>
<dbReference type="SUPFAM" id="SSF81301">
    <property type="entry name" value="Nucleotidyltransferase"/>
    <property type="match status" value="1"/>
</dbReference>
<reference evidence="1 2" key="1">
    <citation type="submission" date="2023-07" db="EMBL/GenBank/DDBJ databases">
        <title>Genomic Encyclopedia of Type Strains, Phase IV (KMG-IV): sequencing the most valuable type-strain genomes for metagenomic binning, comparative biology and taxonomic classification.</title>
        <authorList>
            <person name="Goeker M."/>
        </authorList>
    </citation>
    <scope>NUCLEOTIDE SEQUENCE [LARGE SCALE GENOMIC DNA]</scope>
    <source>
        <strain evidence="1 2">DSM 17723</strain>
    </source>
</reference>
<evidence type="ECO:0000313" key="1">
    <source>
        <dbReference type="EMBL" id="MDQ0224923.1"/>
    </source>
</evidence>